<evidence type="ECO:0000313" key="3">
    <source>
        <dbReference type="Proteomes" id="UP000185207"/>
    </source>
</evidence>
<dbReference type="InterPro" id="IPR013154">
    <property type="entry name" value="ADH-like_N"/>
</dbReference>
<gene>
    <name evidence="2" type="ORF">SAMN05444409_3456</name>
</gene>
<dbReference type="Proteomes" id="UP000185207">
    <property type="component" value="Unassembled WGS sequence"/>
</dbReference>
<dbReference type="InterPro" id="IPR020843">
    <property type="entry name" value="ER"/>
</dbReference>
<dbReference type="InterPro" id="IPR036291">
    <property type="entry name" value="NAD(P)-bd_dom_sf"/>
</dbReference>
<sequence>MKAIILDENNQLKDDIVTLRPINKDEVRIKIIASGFNPIDYQMRENEHEKKYLFSNILGREGSGIIIETGENVTEFKIGDEVFFACGSMGSNGTYAEEIILPEAIVAKKPNSITFEESTGLPSIGITAFQIFNRVDWNQIENILISGASGGVGNYILRLILGKFNKKIIVTAGNQESIQQLIDIGINENQIVNYKQENLVEKILEINQNQKLDIVIDAVGMQFSEISAEVLKANGIYINVTHFITPKANDLLFGIGATILNISNFIYAKEKNYDYFRNSLNQIKRYIEEGIIQPLPVKIVGGLSAETAEKAQQLLKENKTQGKKLIMKNQE</sequence>
<dbReference type="SUPFAM" id="SSF50129">
    <property type="entry name" value="GroES-like"/>
    <property type="match status" value="1"/>
</dbReference>
<reference evidence="3" key="1">
    <citation type="submission" date="2016-11" db="EMBL/GenBank/DDBJ databases">
        <authorList>
            <person name="Varghese N."/>
            <person name="Submissions S."/>
        </authorList>
    </citation>
    <scope>NUCLEOTIDE SEQUENCE [LARGE SCALE GENOMIC DNA]</scope>
    <source>
        <strain evidence="3">DSM 27623</strain>
    </source>
</reference>
<dbReference type="GO" id="GO:0016491">
    <property type="term" value="F:oxidoreductase activity"/>
    <property type="evidence" value="ECO:0007669"/>
    <property type="project" value="InterPro"/>
</dbReference>
<dbReference type="InterPro" id="IPR011032">
    <property type="entry name" value="GroES-like_sf"/>
</dbReference>
<dbReference type="Pfam" id="PF08240">
    <property type="entry name" value="ADH_N"/>
    <property type="match status" value="1"/>
</dbReference>
<dbReference type="PANTHER" id="PTHR43482:SF1">
    <property type="entry name" value="PROTEIN AST1-RELATED"/>
    <property type="match status" value="1"/>
</dbReference>
<dbReference type="AlphaFoldDB" id="A0A1N6JIV6"/>
<name>A0A1N6JIV6_9FLAO</name>
<feature type="domain" description="Enoyl reductase (ER)" evidence="1">
    <location>
        <begin position="5"/>
        <end position="326"/>
    </location>
</feature>
<dbReference type="Gene3D" id="3.90.180.10">
    <property type="entry name" value="Medium-chain alcohol dehydrogenases, catalytic domain"/>
    <property type="match status" value="1"/>
</dbReference>
<dbReference type="PANTHER" id="PTHR43482">
    <property type="entry name" value="PROTEIN AST1-RELATED"/>
    <property type="match status" value="1"/>
</dbReference>
<dbReference type="OrthoDB" id="9787435at2"/>
<keyword evidence="3" id="KW-1185">Reference proteome</keyword>
<dbReference type="Pfam" id="PF13602">
    <property type="entry name" value="ADH_zinc_N_2"/>
    <property type="match status" value="1"/>
</dbReference>
<dbReference type="STRING" id="1416779.SAMN05444409_3456"/>
<organism evidence="2 3">
    <name type="scientific">Epilithonimonas zeae</name>
    <dbReference type="NCBI Taxonomy" id="1416779"/>
    <lineage>
        <taxon>Bacteria</taxon>
        <taxon>Pseudomonadati</taxon>
        <taxon>Bacteroidota</taxon>
        <taxon>Flavobacteriia</taxon>
        <taxon>Flavobacteriales</taxon>
        <taxon>Weeksellaceae</taxon>
        <taxon>Chryseobacterium group</taxon>
        <taxon>Epilithonimonas</taxon>
    </lineage>
</organism>
<protein>
    <submittedName>
        <fullName evidence="2">NADPH:quinone reductase</fullName>
    </submittedName>
</protein>
<dbReference type="InterPro" id="IPR052585">
    <property type="entry name" value="Lipid_raft_assoc_Zn_ADH"/>
</dbReference>
<evidence type="ECO:0000259" key="1">
    <source>
        <dbReference type="SMART" id="SM00829"/>
    </source>
</evidence>
<dbReference type="CDD" id="cd05289">
    <property type="entry name" value="MDR_like_2"/>
    <property type="match status" value="1"/>
</dbReference>
<evidence type="ECO:0000313" key="2">
    <source>
        <dbReference type="EMBL" id="SIO44210.1"/>
    </source>
</evidence>
<dbReference type="SMART" id="SM00829">
    <property type="entry name" value="PKS_ER"/>
    <property type="match status" value="1"/>
</dbReference>
<dbReference type="RefSeq" id="WP_074236584.1">
    <property type="nucleotide sequence ID" value="NZ_FSRK01000003.1"/>
</dbReference>
<dbReference type="Gene3D" id="3.40.50.720">
    <property type="entry name" value="NAD(P)-binding Rossmann-like Domain"/>
    <property type="match status" value="1"/>
</dbReference>
<dbReference type="EMBL" id="FSRK01000003">
    <property type="protein sequence ID" value="SIO44210.1"/>
    <property type="molecule type" value="Genomic_DNA"/>
</dbReference>
<accession>A0A1N6JIV6</accession>
<dbReference type="SUPFAM" id="SSF51735">
    <property type="entry name" value="NAD(P)-binding Rossmann-fold domains"/>
    <property type="match status" value="1"/>
</dbReference>
<proteinExistence type="predicted"/>